<dbReference type="Pfam" id="PF01041">
    <property type="entry name" value="DegT_DnrJ_EryC1"/>
    <property type="match status" value="1"/>
</dbReference>
<dbReference type="SUPFAM" id="SSF53383">
    <property type="entry name" value="PLP-dependent transferases"/>
    <property type="match status" value="1"/>
</dbReference>
<dbReference type="AlphaFoldDB" id="A0A0F8Z8W7"/>
<dbReference type="EMBL" id="LAZR01064946">
    <property type="protein sequence ID" value="KKK56531.1"/>
    <property type="molecule type" value="Genomic_DNA"/>
</dbReference>
<dbReference type="GO" id="GO:0008483">
    <property type="term" value="F:transaminase activity"/>
    <property type="evidence" value="ECO:0007669"/>
    <property type="project" value="TreeGrafter"/>
</dbReference>
<proteinExistence type="predicted"/>
<evidence type="ECO:0000313" key="1">
    <source>
        <dbReference type="EMBL" id="KKK56531.1"/>
    </source>
</evidence>
<dbReference type="InterPro" id="IPR015424">
    <property type="entry name" value="PyrdxlP-dep_Trfase"/>
</dbReference>
<reference evidence="1" key="1">
    <citation type="journal article" date="2015" name="Nature">
        <title>Complex archaea that bridge the gap between prokaryotes and eukaryotes.</title>
        <authorList>
            <person name="Spang A."/>
            <person name="Saw J.H."/>
            <person name="Jorgensen S.L."/>
            <person name="Zaremba-Niedzwiedzka K."/>
            <person name="Martijn J."/>
            <person name="Lind A.E."/>
            <person name="van Eijk R."/>
            <person name="Schleper C."/>
            <person name="Guy L."/>
            <person name="Ettema T.J."/>
        </authorList>
    </citation>
    <scope>NUCLEOTIDE SEQUENCE</scope>
</reference>
<dbReference type="InterPro" id="IPR015421">
    <property type="entry name" value="PyrdxlP-dep_Trfase_major"/>
</dbReference>
<feature type="non-terminal residue" evidence="1">
    <location>
        <position position="1"/>
    </location>
</feature>
<dbReference type="PANTHER" id="PTHR30244:SF34">
    <property type="entry name" value="DTDP-4-AMINO-4,6-DIDEOXYGALACTOSE TRANSAMINASE"/>
    <property type="match status" value="1"/>
</dbReference>
<accession>A0A0F8Z8W7</accession>
<dbReference type="PANTHER" id="PTHR30244">
    <property type="entry name" value="TRANSAMINASE"/>
    <property type="match status" value="1"/>
</dbReference>
<comment type="caution">
    <text evidence="1">The sequence shown here is derived from an EMBL/GenBank/DDBJ whole genome shotgun (WGS) entry which is preliminary data.</text>
</comment>
<dbReference type="Gene3D" id="3.40.640.10">
    <property type="entry name" value="Type I PLP-dependent aspartate aminotransferase-like (Major domain)"/>
    <property type="match status" value="1"/>
</dbReference>
<gene>
    <name evidence="1" type="ORF">LCGC14_3063590</name>
</gene>
<protein>
    <recommendedName>
        <fullName evidence="2">Aminotransferase DegT</fullName>
    </recommendedName>
</protein>
<dbReference type="InterPro" id="IPR000653">
    <property type="entry name" value="DegT/StrS_aminotransferase"/>
</dbReference>
<dbReference type="Gene3D" id="3.90.1150.10">
    <property type="entry name" value="Aspartate Aminotransferase, domain 1"/>
    <property type="match status" value="1"/>
</dbReference>
<evidence type="ECO:0008006" key="2">
    <source>
        <dbReference type="Google" id="ProtNLM"/>
    </source>
</evidence>
<name>A0A0F8Z8W7_9ZZZZ</name>
<dbReference type="GO" id="GO:0030170">
    <property type="term" value="F:pyridoxal phosphate binding"/>
    <property type="evidence" value="ECO:0007669"/>
    <property type="project" value="TreeGrafter"/>
</dbReference>
<organism evidence="1">
    <name type="scientific">marine sediment metagenome</name>
    <dbReference type="NCBI Taxonomy" id="412755"/>
    <lineage>
        <taxon>unclassified sequences</taxon>
        <taxon>metagenomes</taxon>
        <taxon>ecological metagenomes</taxon>
    </lineage>
</organism>
<dbReference type="PIRSF" id="PIRSF000390">
    <property type="entry name" value="PLP_StrS"/>
    <property type="match status" value="1"/>
</dbReference>
<dbReference type="InterPro" id="IPR015422">
    <property type="entry name" value="PyrdxlP-dep_Trfase_small"/>
</dbReference>
<dbReference type="GO" id="GO:0000271">
    <property type="term" value="P:polysaccharide biosynthetic process"/>
    <property type="evidence" value="ECO:0007669"/>
    <property type="project" value="TreeGrafter"/>
</dbReference>
<sequence>EVIVPALTFVATVNAVFHVGLKPVFVDVNDEDFCIDTEKIYESIAFTGRTKAVIPVHIGGHPANMKRVQWAAWKSALFIIEDSCESMFVKTDEKAVGAWGAIGCFSTYAAHVISTGVGGVVTTNDDDLFIRMKSYMNHGRDPIYTRIDDDKSGDLRDIVNRRFRFIRIGHSFRSTELEAALGVAQLEDYKEIIRRRQEIADQFDEAFVDLPLQVQKTRKGAENARMWYPIIYDGGYRFTSLEKEVSNGRDDLVMYLEENGIETRMLLPLLNNPCYKHLKIDRDQFPVAKRLTDNGFDIGCHPEMSDDDVSYVIEKVRGYFTQ</sequence>